<dbReference type="CDD" id="cd03214">
    <property type="entry name" value="ABC_Iron-Siderophores_B12_Hemin"/>
    <property type="match status" value="1"/>
</dbReference>
<evidence type="ECO:0000259" key="6">
    <source>
        <dbReference type="PROSITE" id="PS50893"/>
    </source>
</evidence>
<name>A0A327X8K4_LARAB</name>
<evidence type="ECO:0000313" key="7">
    <source>
        <dbReference type="EMBL" id="RAK03255.1"/>
    </source>
</evidence>
<dbReference type="Gene3D" id="3.40.50.300">
    <property type="entry name" value="P-loop containing nucleotide triphosphate hydrolases"/>
    <property type="match status" value="1"/>
</dbReference>
<evidence type="ECO:0000256" key="3">
    <source>
        <dbReference type="ARBA" id="ARBA00022840"/>
    </source>
</evidence>
<reference evidence="7 8" key="1">
    <citation type="submission" date="2018-06" db="EMBL/GenBank/DDBJ databases">
        <title>Genomic Encyclopedia of Archaeal and Bacterial Type Strains, Phase II (KMG-II): from individual species to whole genera.</title>
        <authorList>
            <person name="Goeker M."/>
        </authorList>
    </citation>
    <scope>NUCLEOTIDE SEQUENCE [LARGE SCALE GENOMIC DNA]</scope>
    <source>
        <strain evidence="7 8">DSM 21851</strain>
    </source>
</reference>
<comment type="function">
    <text evidence="5">Part of the ABC transporter complex HmuTUV involved in hemin import. Responsible for energy coupling to the transport system.</text>
</comment>
<evidence type="ECO:0000256" key="5">
    <source>
        <dbReference type="ARBA" id="ARBA00037066"/>
    </source>
</evidence>
<dbReference type="Pfam" id="PF00005">
    <property type="entry name" value="ABC_tran"/>
    <property type="match status" value="1"/>
</dbReference>
<feature type="domain" description="ABC transporter" evidence="6">
    <location>
        <begin position="2"/>
        <end position="250"/>
    </location>
</feature>
<keyword evidence="3 7" id="KW-0067">ATP-binding</keyword>
<dbReference type="Proteomes" id="UP000248790">
    <property type="component" value="Unassembled WGS sequence"/>
</dbReference>
<evidence type="ECO:0000256" key="1">
    <source>
        <dbReference type="ARBA" id="ARBA00022448"/>
    </source>
</evidence>
<sequence>MLEAQHITHQIGRKTLLDDVSLAVRPGELVAVVGANGAGKSTLLKTFSRELTPTQGQVVLDNKPINRFSALELARQRAVLAQQNPLAFEFTVYELVMMGRYPHFEGHPRPEDMAIVDFALVRTGITHLTGRAVPTLSGGEQQRVHLAKVLAQLMTLDEIQQPHALIQQPKYLLLDEPTTGLDLYYQHSLLDVASELTRRNYGVVAILHDLNLVMQYADNVLLLKEGRALAFGKPISVLTTEAIFSAFHLSVQIIHQPELDYPLIVHHRQTVPASSAPHL</sequence>
<proteinExistence type="predicted"/>
<dbReference type="GO" id="GO:0016887">
    <property type="term" value="F:ATP hydrolysis activity"/>
    <property type="evidence" value="ECO:0007669"/>
    <property type="project" value="InterPro"/>
</dbReference>
<dbReference type="SMART" id="SM00382">
    <property type="entry name" value="AAA"/>
    <property type="match status" value="1"/>
</dbReference>
<dbReference type="InterPro" id="IPR003439">
    <property type="entry name" value="ABC_transporter-like_ATP-bd"/>
</dbReference>
<dbReference type="InterPro" id="IPR027417">
    <property type="entry name" value="P-loop_NTPase"/>
</dbReference>
<keyword evidence="4" id="KW-1278">Translocase</keyword>
<dbReference type="PROSITE" id="PS50893">
    <property type="entry name" value="ABC_TRANSPORTER_2"/>
    <property type="match status" value="1"/>
</dbReference>
<dbReference type="AlphaFoldDB" id="A0A327X8K4"/>
<evidence type="ECO:0000313" key="8">
    <source>
        <dbReference type="Proteomes" id="UP000248790"/>
    </source>
</evidence>
<dbReference type="OrthoDB" id="9806726at2"/>
<accession>A0A327X8K4</accession>
<dbReference type="GO" id="GO:0005524">
    <property type="term" value="F:ATP binding"/>
    <property type="evidence" value="ECO:0007669"/>
    <property type="project" value="UniProtKB-KW"/>
</dbReference>
<dbReference type="PANTHER" id="PTHR42794:SF1">
    <property type="entry name" value="HEMIN IMPORT ATP-BINDING PROTEIN HMUV"/>
    <property type="match status" value="1"/>
</dbReference>
<dbReference type="PANTHER" id="PTHR42794">
    <property type="entry name" value="HEMIN IMPORT ATP-BINDING PROTEIN HMUV"/>
    <property type="match status" value="1"/>
</dbReference>
<protein>
    <submittedName>
        <fullName evidence="7">Iron complex transport system ATP-binding protein</fullName>
    </submittedName>
</protein>
<keyword evidence="2" id="KW-0547">Nucleotide-binding</keyword>
<evidence type="ECO:0000256" key="2">
    <source>
        <dbReference type="ARBA" id="ARBA00022741"/>
    </source>
</evidence>
<evidence type="ECO:0000256" key="4">
    <source>
        <dbReference type="ARBA" id="ARBA00022967"/>
    </source>
</evidence>
<dbReference type="SUPFAM" id="SSF52540">
    <property type="entry name" value="P-loop containing nucleoside triphosphate hydrolases"/>
    <property type="match status" value="1"/>
</dbReference>
<keyword evidence="8" id="KW-1185">Reference proteome</keyword>
<dbReference type="InterPro" id="IPR003593">
    <property type="entry name" value="AAA+_ATPase"/>
</dbReference>
<gene>
    <name evidence="7" type="ORF">LX87_01377</name>
</gene>
<dbReference type="EMBL" id="QLMC01000001">
    <property type="protein sequence ID" value="RAK03255.1"/>
    <property type="molecule type" value="Genomic_DNA"/>
</dbReference>
<comment type="caution">
    <text evidence="7">The sequence shown here is derived from an EMBL/GenBank/DDBJ whole genome shotgun (WGS) entry which is preliminary data.</text>
</comment>
<dbReference type="NCBIfam" id="NF010068">
    <property type="entry name" value="PRK13548.1"/>
    <property type="match status" value="1"/>
</dbReference>
<organism evidence="7 8">
    <name type="scientific">Larkinella arboricola</name>
    <dbReference type="NCBI Taxonomy" id="643671"/>
    <lineage>
        <taxon>Bacteria</taxon>
        <taxon>Pseudomonadati</taxon>
        <taxon>Bacteroidota</taxon>
        <taxon>Cytophagia</taxon>
        <taxon>Cytophagales</taxon>
        <taxon>Spirosomataceae</taxon>
        <taxon>Larkinella</taxon>
    </lineage>
</organism>
<dbReference type="RefSeq" id="WP_111627376.1">
    <property type="nucleotide sequence ID" value="NZ_QLMC01000001.1"/>
</dbReference>
<keyword evidence="1" id="KW-0813">Transport</keyword>